<gene>
    <name evidence="10" type="ORF">OJ997_36215</name>
</gene>
<dbReference type="Gene3D" id="3.40.50.10210">
    <property type="match status" value="1"/>
</dbReference>
<dbReference type="Pfam" id="PF02277">
    <property type="entry name" value="DBI_PRT"/>
    <property type="match status" value="1"/>
</dbReference>
<evidence type="ECO:0000256" key="7">
    <source>
        <dbReference type="ARBA" id="ARBA00022679"/>
    </source>
</evidence>
<dbReference type="PANTHER" id="PTHR43463">
    <property type="entry name" value="NICOTINATE-NUCLEOTIDE--DIMETHYLBENZIMIDAZOLE PHOSPHORIBOSYLTRANSFERASE"/>
    <property type="match status" value="1"/>
</dbReference>
<dbReference type="InterPro" id="IPR036087">
    <property type="entry name" value="Nict_dMeBzImd_PRibTrfase_sf"/>
</dbReference>
<evidence type="ECO:0000313" key="10">
    <source>
        <dbReference type="EMBL" id="MDA0185806.1"/>
    </source>
</evidence>
<dbReference type="EMBL" id="JAPDDP010000155">
    <property type="protein sequence ID" value="MDA0185806.1"/>
    <property type="molecule type" value="Genomic_DNA"/>
</dbReference>
<reference evidence="10" key="1">
    <citation type="submission" date="2022-10" db="EMBL/GenBank/DDBJ databases">
        <title>The WGS of Solirubrobacter phytolaccae KCTC 29190.</title>
        <authorList>
            <person name="Jiang Z."/>
        </authorList>
    </citation>
    <scope>NUCLEOTIDE SEQUENCE</scope>
    <source>
        <strain evidence="10">KCTC 29190</strain>
    </source>
</reference>
<keyword evidence="7" id="KW-0808">Transferase</keyword>
<keyword evidence="5" id="KW-0169">Cobalamin biosynthesis</keyword>
<protein>
    <recommendedName>
        <fullName evidence="4">Nicotinate-nucleotide--dimethylbenzimidazole phosphoribosyltransferase</fullName>
        <ecNumber evidence="3">2.4.2.21</ecNumber>
    </recommendedName>
    <alternativeName>
        <fullName evidence="8">N(1)-alpha-phosphoribosyltransferase</fullName>
    </alternativeName>
</protein>
<evidence type="ECO:0000256" key="8">
    <source>
        <dbReference type="ARBA" id="ARBA00030686"/>
    </source>
</evidence>
<evidence type="ECO:0000256" key="2">
    <source>
        <dbReference type="ARBA" id="ARBA00007110"/>
    </source>
</evidence>
<evidence type="ECO:0000256" key="5">
    <source>
        <dbReference type="ARBA" id="ARBA00022573"/>
    </source>
</evidence>
<dbReference type="SUPFAM" id="SSF52733">
    <property type="entry name" value="Nicotinate mononucleotide:5,6-dimethylbenzimidazole phosphoribosyltransferase (CobT)"/>
    <property type="match status" value="1"/>
</dbReference>
<dbReference type="PANTHER" id="PTHR43463:SF1">
    <property type="entry name" value="NICOTINATE-NUCLEOTIDE--DIMETHYLBENZIMIDAZOLE PHOSPHORIBOSYLTRANSFERASE"/>
    <property type="match status" value="1"/>
</dbReference>
<comment type="pathway">
    <text evidence="1">Nucleoside biosynthesis; alpha-ribazole biosynthesis; alpha-ribazole from 5,6-dimethylbenzimidazole: step 1/2.</text>
</comment>
<dbReference type="InterPro" id="IPR023195">
    <property type="entry name" value="Nict_dMeBzImd_PRibTrfase_N"/>
</dbReference>
<feature type="non-terminal residue" evidence="10">
    <location>
        <position position="233"/>
    </location>
</feature>
<dbReference type="Proteomes" id="UP001147653">
    <property type="component" value="Unassembled WGS sequence"/>
</dbReference>
<evidence type="ECO:0000256" key="1">
    <source>
        <dbReference type="ARBA" id="ARBA00005049"/>
    </source>
</evidence>
<evidence type="ECO:0000256" key="4">
    <source>
        <dbReference type="ARBA" id="ARBA00015486"/>
    </source>
</evidence>
<accession>A0A9X3NGP8</accession>
<evidence type="ECO:0000256" key="9">
    <source>
        <dbReference type="ARBA" id="ARBA00047340"/>
    </source>
</evidence>
<organism evidence="10 11">
    <name type="scientific">Solirubrobacter phytolaccae</name>
    <dbReference type="NCBI Taxonomy" id="1404360"/>
    <lineage>
        <taxon>Bacteria</taxon>
        <taxon>Bacillati</taxon>
        <taxon>Actinomycetota</taxon>
        <taxon>Thermoleophilia</taxon>
        <taxon>Solirubrobacterales</taxon>
        <taxon>Solirubrobacteraceae</taxon>
        <taxon>Solirubrobacter</taxon>
    </lineage>
</organism>
<dbReference type="InterPro" id="IPR003200">
    <property type="entry name" value="Nict_dMeBzImd_PRibTrfase"/>
</dbReference>
<evidence type="ECO:0000256" key="3">
    <source>
        <dbReference type="ARBA" id="ARBA00011991"/>
    </source>
</evidence>
<dbReference type="GO" id="GO:0008939">
    <property type="term" value="F:nicotinate-nucleotide-dimethylbenzimidazole phosphoribosyltransferase activity"/>
    <property type="evidence" value="ECO:0007669"/>
    <property type="project" value="UniProtKB-EC"/>
</dbReference>
<proteinExistence type="inferred from homology"/>
<dbReference type="AlphaFoldDB" id="A0A9X3NGP8"/>
<keyword evidence="11" id="KW-1185">Reference proteome</keyword>
<sequence length="233" mass="23442">MIVEIQPLNEVAMTAARERQAQLVKPPGSLGRLEELAIWLAGVTGHQRPQVRARIVVAAADHGVASEGVSAFPPEVTGQMLATFLSGGGAVSTLAREVGAELICVDAGVNASTTHLDVVHTGLKPSANLAVEPALTKEDVRHAIKVGTKIAATAKNDGLTILAGGEMGIGNTTPATALACWLTGGDPAALAGPGTGLTPEGVAHKAEVVARALARHEAATRGAAADEAGAGSR</sequence>
<keyword evidence="6 10" id="KW-0328">Glycosyltransferase</keyword>
<comment type="caution">
    <text evidence="10">The sequence shown here is derived from an EMBL/GenBank/DDBJ whole genome shotgun (WGS) entry which is preliminary data.</text>
</comment>
<dbReference type="EC" id="2.4.2.21" evidence="3"/>
<dbReference type="Gene3D" id="1.10.1610.10">
    <property type="match status" value="1"/>
</dbReference>
<dbReference type="RefSeq" id="WP_270030331.1">
    <property type="nucleotide sequence ID" value="NZ_JAPDDP010000155.1"/>
</dbReference>
<evidence type="ECO:0000256" key="6">
    <source>
        <dbReference type="ARBA" id="ARBA00022676"/>
    </source>
</evidence>
<dbReference type="CDD" id="cd02439">
    <property type="entry name" value="DMB-PRT_CobT"/>
    <property type="match status" value="1"/>
</dbReference>
<evidence type="ECO:0000313" key="11">
    <source>
        <dbReference type="Proteomes" id="UP001147653"/>
    </source>
</evidence>
<dbReference type="GO" id="GO:0009236">
    <property type="term" value="P:cobalamin biosynthetic process"/>
    <property type="evidence" value="ECO:0007669"/>
    <property type="project" value="UniProtKB-KW"/>
</dbReference>
<name>A0A9X3NGP8_9ACTN</name>
<comment type="catalytic activity">
    <reaction evidence="9">
        <text>5,6-dimethylbenzimidazole + nicotinate beta-D-ribonucleotide = alpha-ribazole 5'-phosphate + nicotinate + H(+)</text>
        <dbReference type="Rhea" id="RHEA:11196"/>
        <dbReference type="ChEBI" id="CHEBI:15378"/>
        <dbReference type="ChEBI" id="CHEBI:15890"/>
        <dbReference type="ChEBI" id="CHEBI:32544"/>
        <dbReference type="ChEBI" id="CHEBI:57502"/>
        <dbReference type="ChEBI" id="CHEBI:57918"/>
        <dbReference type="EC" id="2.4.2.21"/>
    </reaction>
</comment>
<comment type="similarity">
    <text evidence="2">Belongs to the CobT family.</text>
</comment>